<keyword evidence="3 5" id="KW-0732">Signal</keyword>
<comment type="cofactor">
    <cofactor evidence="1">
        <name>Ca(2+)</name>
        <dbReference type="ChEBI" id="CHEBI:29108"/>
    </cofactor>
</comment>
<dbReference type="Proteomes" id="UP001335737">
    <property type="component" value="Unassembled WGS sequence"/>
</dbReference>
<dbReference type="PANTHER" id="PTHR10357">
    <property type="entry name" value="ALPHA-AMYLASE FAMILY MEMBER"/>
    <property type="match status" value="1"/>
</dbReference>
<dbReference type="InterPro" id="IPR013780">
    <property type="entry name" value="Glyco_hydro_b"/>
</dbReference>
<gene>
    <name evidence="7" type="ORF">QGM71_09080</name>
</gene>
<keyword evidence="7" id="KW-0378">Hydrolase</keyword>
<feature type="domain" description="Glycosyl hydrolase family 13 catalytic" evidence="6">
    <location>
        <begin position="38"/>
        <end position="373"/>
    </location>
</feature>
<evidence type="ECO:0000256" key="4">
    <source>
        <dbReference type="SAM" id="Phobius"/>
    </source>
</evidence>
<dbReference type="SMART" id="SM00642">
    <property type="entry name" value="Aamy"/>
    <property type="match status" value="1"/>
</dbReference>
<feature type="signal peptide" evidence="5">
    <location>
        <begin position="1"/>
        <end position="24"/>
    </location>
</feature>
<dbReference type="GO" id="GO:0016787">
    <property type="term" value="F:hydrolase activity"/>
    <property type="evidence" value="ECO:0007669"/>
    <property type="project" value="UniProtKB-KW"/>
</dbReference>
<evidence type="ECO:0000256" key="3">
    <source>
        <dbReference type="ARBA" id="ARBA00022729"/>
    </source>
</evidence>
<evidence type="ECO:0000256" key="5">
    <source>
        <dbReference type="SAM" id="SignalP"/>
    </source>
</evidence>
<dbReference type="InterPro" id="IPR054174">
    <property type="entry name" value="Alpha-amylase-like_C"/>
</dbReference>
<dbReference type="Gene3D" id="3.20.20.80">
    <property type="entry name" value="Glycosidases"/>
    <property type="match status" value="1"/>
</dbReference>
<keyword evidence="4" id="KW-1133">Transmembrane helix</keyword>
<keyword evidence="4" id="KW-0812">Transmembrane</keyword>
<dbReference type="EMBL" id="JARZFX010000003">
    <property type="protein sequence ID" value="MEC5423643.1"/>
    <property type="molecule type" value="Genomic_DNA"/>
</dbReference>
<dbReference type="SUPFAM" id="SSF51445">
    <property type="entry name" value="(Trans)glycosidases"/>
    <property type="match status" value="1"/>
</dbReference>
<evidence type="ECO:0000256" key="1">
    <source>
        <dbReference type="ARBA" id="ARBA00001913"/>
    </source>
</evidence>
<dbReference type="InterPro" id="IPR006047">
    <property type="entry name" value="GH13_cat_dom"/>
</dbReference>
<feature type="transmembrane region" description="Helical" evidence="4">
    <location>
        <begin position="468"/>
        <end position="488"/>
    </location>
</feature>
<feature type="chain" id="PRO_5046747798" evidence="5">
    <location>
        <begin position="25"/>
        <end position="497"/>
    </location>
</feature>
<organism evidence="7 8">
    <name type="scientific">Virgibacillus tibetensis</name>
    <dbReference type="NCBI Taxonomy" id="3042313"/>
    <lineage>
        <taxon>Bacteria</taxon>
        <taxon>Bacillati</taxon>
        <taxon>Bacillota</taxon>
        <taxon>Bacilli</taxon>
        <taxon>Bacillales</taxon>
        <taxon>Bacillaceae</taxon>
        <taxon>Virgibacillus</taxon>
    </lineage>
</organism>
<dbReference type="SUPFAM" id="SSF51011">
    <property type="entry name" value="Glycosyl hydrolase domain"/>
    <property type="match status" value="1"/>
</dbReference>
<evidence type="ECO:0000256" key="2">
    <source>
        <dbReference type="ARBA" id="ARBA00022723"/>
    </source>
</evidence>
<accession>A0ABU6KE92</accession>
<protein>
    <submittedName>
        <fullName evidence="7">Alpha-amylase family glycosyl hydrolase</fullName>
    </submittedName>
</protein>
<comment type="caution">
    <text evidence="7">The sequence shown here is derived from an EMBL/GenBank/DDBJ whole genome shotgun (WGS) entry which is preliminary data.</text>
</comment>
<dbReference type="Pfam" id="PF00128">
    <property type="entry name" value="Alpha-amylase"/>
    <property type="match status" value="2"/>
</dbReference>
<keyword evidence="4" id="KW-0472">Membrane</keyword>
<evidence type="ECO:0000313" key="8">
    <source>
        <dbReference type="Proteomes" id="UP001335737"/>
    </source>
</evidence>
<dbReference type="RefSeq" id="WP_327607212.1">
    <property type="nucleotide sequence ID" value="NZ_JARZFX010000003.1"/>
</dbReference>
<evidence type="ECO:0000313" key="7">
    <source>
        <dbReference type="EMBL" id="MEC5423643.1"/>
    </source>
</evidence>
<evidence type="ECO:0000259" key="6">
    <source>
        <dbReference type="SMART" id="SM00642"/>
    </source>
</evidence>
<reference evidence="7 8" key="1">
    <citation type="journal article" date="2024" name="Int. J. Syst. Evol. Microbiol.">
        <title>Virgibacillus tibetensis sp. nov., isolated from salt lake on the Tibetan Plateau of China.</title>
        <authorList>
            <person name="Phurbu D."/>
            <person name="Liu Z.-X."/>
            <person name="Wang R."/>
            <person name="Zheng Y.-Y."/>
            <person name="Liu H.-C."/>
            <person name="Zhou Y.-G."/>
            <person name="Yu Y.-J."/>
            <person name="Li A.-H."/>
        </authorList>
    </citation>
    <scope>NUCLEOTIDE SEQUENCE [LARGE SCALE GENOMIC DNA]</scope>
    <source>
        <strain evidence="7 8">C22-A2</strain>
    </source>
</reference>
<proteinExistence type="predicted"/>
<keyword evidence="8" id="KW-1185">Reference proteome</keyword>
<keyword evidence="2" id="KW-0479">Metal-binding</keyword>
<dbReference type="Gene3D" id="2.60.40.1180">
    <property type="entry name" value="Golgi alpha-mannosidase II"/>
    <property type="match status" value="1"/>
</dbReference>
<name>A0ABU6KE92_9BACI</name>
<dbReference type="PANTHER" id="PTHR10357:SF215">
    <property type="entry name" value="ALPHA-AMYLASE 1"/>
    <property type="match status" value="1"/>
</dbReference>
<dbReference type="Pfam" id="PF22026">
    <property type="entry name" value="Alpha-amylase_C_2"/>
    <property type="match status" value="1"/>
</dbReference>
<sequence length="497" mass="56107">MKKMAFLLVTIVLATLTIESIVVAAEEDEQLQEEIIYNIVVDRYNNGDYSLDKQVRVDDPTAYQGGDLQGIIAKLDTFDELGSTTLTLSPIMENAPDGYHGYWIEDLFELEEQFGTMEDLNTLVEEAHKRDMKIVLEFVINYVSASHPLVTDPEKSDWFSESNDLTADWADGIVVLNQDNEEVEDYLIEAAAYWMEETNIDGFKLHAADQASESFLENFTTHIKGLDPDFYLLGDILDKDADTEHLKENTAIQAIDNNMLFESMNDVFSEAGNPVSDLYEAWEDNDQYGGLLYVDDKYTKRFTQAFAENGRNALTTWSLALTYMYTTPGVPSIFQGSEIPMYGADAEEAQRIVQFNSGDSDLKEFHNRISSLRANFPVLSYGDFEIVGSSGAMSVFKRTYEDETMYIAINNDEESQAVSVTGIDSGMQLRGYLGDNIVRENDRGEFKIGLAREKAEVFVIEPDTGLNWLFIGFVAGVFLLFIIVIFMLSRKQKKQSV</sequence>
<dbReference type="InterPro" id="IPR017853">
    <property type="entry name" value="GH"/>
</dbReference>